<evidence type="ECO:0000256" key="6">
    <source>
        <dbReference type="ARBA" id="ARBA00049460"/>
    </source>
</evidence>
<keyword evidence="2" id="KW-0032">Aminotransferase</keyword>
<gene>
    <name evidence="11" type="ORF">B7P43_G04270</name>
</gene>
<dbReference type="NCBIfam" id="NF010006">
    <property type="entry name" value="PRK13479.1"/>
    <property type="match status" value="1"/>
</dbReference>
<name>A0A2J7PW94_9NEOP</name>
<dbReference type="PIRSF" id="PIRSF000524">
    <property type="entry name" value="SPT"/>
    <property type="match status" value="1"/>
</dbReference>
<dbReference type="Proteomes" id="UP000235965">
    <property type="component" value="Unassembled WGS sequence"/>
</dbReference>
<dbReference type="InterPro" id="IPR012703">
    <property type="entry name" value="NH2EtPonate_pyrv_transaminase"/>
</dbReference>
<dbReference type="GO" id="GO:0019700">
    <property type="term" value="P:organic phosphonate catabolic process"/>
    <property type="evidence" value="ECO:0007669"/>
    <property type="project" value="InterPro"/>
</dbReference>
<comment type="catalytic activity">
    <reaction evidence="7">
        <text>glyoxylate + L-alanine = glycine + pyruvate</text>
        <dbReference type="Rhea" id="RHEA:24248"/>
        <dbReference type="ChEBI" id="CHEBI:15361"/>
        <dbReference type="ChEBI" id="CHEBI:36655"/>
        <dbReference type="ChEBI" id="CHEBI:57305"/>
        <dbReference type="ChEBI" id="CHEBI:57972"/>
        <dbReference type="EC" id="2.6.1.44"/>
    </reaction>
</comment>
<evidence type="ECO:0000256" key="1">
    <source>
        <dbReference type="ARBA" id="ARBA00001933"/>
    </source>
</evidence>
<dbReference type="EMBL" id="NEVH01020936">
    <property type="protein sequence ID" value="PNF20608.1"/>
    <property type="molecule type" value="Genomic_DNA"/>
</dbReference>
<dbReference type="PANTHER" id="PTHR42778:SF1">
    <property type="entry name" value="2-AMINOETHYLPHOSPHONATE--PYRUVATE TRANSAMINASE"/>
    <property type="match status" value="1"/>
</dbReference>
<dbReference type="NCBIfam" id="TIGR03301">
    <property type="entry name" value="PhnW-AepZ"/>
    <property type="match status" value="1"/>
</dbReference>
<comment type="caution">
    <text evidence="11">The sequence shown here is derived from an EMBL/GenBank/DDBJ whole genome shotgun (WGS) entry which is preliminary data.</text>
</comment>
<dbReference type="Gene3D" id="3.40.640.10">
    <property type="entry name" value="Type I PLP-dependent aspartate aminotransferase-like (Major domain)"/>
    <property type="match status" value="1"/>
</dbReference>
<keyword evidence="5 11" id="KW-0670">Pyruvate</keyword>
<evidence type="ECO:0000256" key="7">
    <source>
        <dbReference type="PIRNR" id="PIRNR000524"/>
    </source>
</evidence>
<accession>A0A2J7PW94</accession>
<evidence type="ECO:0000313" key="11">
    <source>
        <dbReference type="EMBL" id="PNF20608.1"/>
    </source>
</evidence>
<feature type="modified residue" description="N6-(pyridoxal phosphate)lysine" evidence="9">
    <location>
        <position position="217"/>
    </location>
</feature>
<dbReference type="InterPro" id="IPR015421">
    <property type="entry name" value="PyrdxlP-dep_Trfase_major"/>
</dbReference>
<evidence type="ECO:0000313" key="12">
    <source>
        <dbReference type="Proteomes" id="UP000235965"/>
    </source>
</evidence>
<feature type="domain" description="Aminotransferase class V" evidence="10">
    <location>
        <begin position="44"/>
        <end position="313"/>
    </location>
</feature>
<evidence type="ECO:0000256" key="5">
    <source>
        <dbReference type="ARBA" id="ARBA00023317"/>
    </source>
</evidence>
<dbReference type="EC" id="2.6.1.44" evidence="7"/>
<protein>
    <recommendedName>
        <fullName evidence="7">Alanine--glyoxylate aminotransferase</fullName>
        <ecNumber evidence="7">2.6.1.44</ecNumber>
    </recommendedName>
</protein>
<dbReference type="HAMAP" id="MF_01376">
    <property type="entry name" value="PhnW_aminotrans_5"/>
    <property type="match status" value="1"/>
</dbReference>
<evidence type="ECO:0000256" key="9">
    <source>
        <dbReference type="PIRSR" id="PIRSR000524-50"/>
    </source>
</evidence>
<feature type="binding site" evidence="8">
    <location>
        <position position="362"/>
    </location>
    <ligand>
        <name>substrate</name>
    </ligand>
</feature>
<dbReference type="InterPro" id="IPR015422">
    <property type="entry name" value="PyrdxlP-dep_Trfase_small"/>
</dbReference>
<dbReference type="SUPFAM" id="SSF53383">
    <property type="entry name" value="PLP-dependent transferases"/>
    <property type="match status" value="1"/>
</dbReference>
<keyword evidence="4 7" id="KW-0663">Pyridoxal phosphate</keyword>
<dbReference type="OrthoDB" id="7403325at2759"/>
<dbReference type="PANTHER" id="PTHR42778">
    <property type="entry name" value="2-AMINOETHYLPHOSPHONATE--PYRUVATE TRANSAMINASE"/>
    <property type="match status" value="1"/>
</dbReference>
<dbReference type="GO" id="GO:0047304">
    <property type="term" value="F:2-aminoethylphosphonate-pyruvate transaminase activity"/>
    <property type="evidence" value="ECO:0007669"/>
    <property type="project" value="UniProtKB-EC"/>
</dbReference>
<comment type="cofactor">
    <cofactor evidence="1 7 9">
        <name>pyridoxal 5'-phosphate</name>
        <dbReference type="ChEBI" id="CHEBI:597326"/>
    </cofactor>
</comment>
<evidence type="ECO:0000256" key="4">
    <source>
        <dbReference type="ARBA" id="ARBA00022898"/>
    </source>
</evidence>
<dbReference type="Gene3D" id="3.90.1150.10">
    <property type="entry name" value="Aspartate Aminotransferase, domain 1"/>
    <property type="match status" value="1"/>
</dbReference>
<comment type="similarity">
    <text evidence="7">Belongs to the class-V pyridoxal-phosphate-dependent aminotransferase family.</text>
</comment>
<keyword evidence="12" id="KW-1185">Reference proteome</keyword>
<dbReference type="InterPro" id="IPR024169">
    <property type="entry name" value="SP_NH2Trfase/AEP_transaminase"/>
</dbReference>
<sequence>MSFISHLAQRTWTSVKMPFIKTNPDKKLFTPGPLSCSQSVKEAMLRDLGSRDEEFLNIIKLIRQKLVDIGEVPPEEFTTVLLQGCGTYAIEAVFQTSTPRCGGRVLILSNGAYGQRMKKICDISSIPCDIFEFPEDSAVEVAKVKEQLRKGDQYAVVAVVHCETSTGVINPIEELGQAVKHYQPQAAFFVDAMSSFGAVPIRIQNGHIDYLVSSANKCFQGVPGFSYIIARKSELLKCRGNSRSLSFDLVDQYEGLEGNGQFRFTPPTHTLVGFVQALQEFQEEGGVKGRARRYKQNCTVLQRGMEELGFSKLVSGDSGGYIITSYYYPDHPNFDFEEFYYRLSQLGQLIYPGKLSNANCFRIGNIGNLYPNDMKYLLKCIGKVLDGMGVPVPVPVPAPISLPMP</sequence>
<proteinExistence type="inferred from homology"/>
<dbReference type="InterPro" id="IPR000192">
    <property type="entry name" value="Aminotrans_V_dom"/>
</dbReference>
<dbReference type="GO" id="GO:0008453">
    <property type="term" value="F:alanine-glyoxylate transaminase activity"/>
    <property type="evidence" value="ECO:0007669"/>
    <property type="project" value="UniProtKB-EC"/>
</dbReference>
<evidence type="ECO:0000259" key="10">
    <source>
        <dbReference type="Pfam" id="PF00266"/>
    </source>
</evidence>
<dbReference type="AlphaFoldDB" id="A0A2J7PW94"/>
<evidence type="ECO:0000256" key="8">
    <source>
        <dbReference type="PIRSR" id="PIRSR000524-1"/>
    </source>
</evidence>
<dbReference type="STRING" id="105785.A0A2J7PW94"/>
<dbReference type="InterPro" id="IPR015424">
    <property type="entry name" value="PyrdxlP-dep_Trfase"/>
</dbReference>
<dbReference type="NCBIfam" id="TIGR02326">
    <property type="entry name" value="transamin_PhnW"/>
    <property type="match status" value="1"/>
</dbReference>
<keyword evidence="3" id="KW-0808">Transferase</keyword>
<evidence type="ECO:0000256" key="3">
    <source>
        <dbReference type="ARBA" id="ARBA00022679"/>
    </source>
</evidence>
<dbReference type="InParanoid" id="A0A2J7PW94"/>
<dbReference type="Pfam" id="PF00266">
    <property type="entry name" value="Aminotran_5"/>
    <property type="match status" value="1"/>
</dbReference>
<reference evidence="11 12" key="1">
    <citation type="submission" date="2017-12" db="EMBL/GenBank/DDBJ databases">
        <title>Hemimetabolous genomes reveal molecular basis of termite eusociality.</title>
        <authorList>
            <person name="Harrison M.C."/>
            <person name="Jongepier E."/>
            <person name="Robertson H.M."/>
            <person name="Arning N."/>
            <person name="Bitard-Feildel T."/>
            <person name="Chao H."/>
            <person name="Childers C.P."/>
            <person name="Dinh H."/>
            <person name="Doddapaneni H."/>
            <person name="Dugan S."/>
            <person name="Gowin J."/>
            <person name="Greiner C."/>
            <person name="Han Y."/>
            <person name="Hu H."/>
            <person name="Hughes D.S.T."/>
            <person name="Huylmans A.-K."/>
            <person name="Kemena C."/>
            <person name="Kremer L.P.M."/>
            <person name="Lee S.L."/>
            <person name="Lopez-Ezquerra A."/>
            <person name="Mallet L."/>
            <person name="Monroy-Kuhn J.M."/>
            <person name="Moser A."/>
            <person name="Murali S.C."/>
            <person name="Muzny D.M."/>
            <person name="Otani S."/>
            <person name="Piulachs M.-D."/>
            <person name="Poelchau M."/>
            <person name="Qu J."/>
            <person name="Schaub F."/>
            <person name="Wada-Katsumata A."/>
            <person name="Worley K.C."/>
            <person name="Xie Q."/>
            <person name="Ylla G."/>
            <person name="Poulsen M."/>
            <person name="Gibbs R.A."/>
            <person name="Schal C."/>
            <person name="Richards S."/>
            <person name="Belles X."/>
            <person name="Korb J."/>
            <person name="Bornberg-Bauer E."/>
        </authorList>
    </citation>
    <scope>NUCLEOTIDE SEQUENCE [LARGE SCALE GENOMIC DNA]</scope>
    <source>
        <tissue evidence="11">Whole body</tissue>
    </source>
</reference>
<evidence type="ECO:0000256" key="2">
    <source>
        <dbReference type="ARBA" id="ARBA00022576"/>
    </source>
</evidence>
<comment type="catalytic activity">
    <reaction evidence="6">
        <text>(2-aminoethyl)phosphonate + pyruvate = phosphonoacetaldehyde + L-alanine</text>
        <dbReference type="Rhea" id="RHEA:17021"/>
        <dbReference type="ChEBI" id="CHEBI:15361"/>
        <dbReference type="ChEBI" id="CHEBI:57418"/>
        <dbReference type="ChEBI" id="CHEBI:57972"/>
        <dbReference type="ChEBI" id="CHEBI:58383"/>
        <dbReference type="EC" id="2.6.1.37"/>
    </reaction>
</comment>
<organism evidence="11 12">
    <name type="scientific">Cryptotermes secundus</name>
    <dbReference type="NCBI Taxonomy" id="105785"/>
    <lineage>
        <taxon>Eukaryota</taxon>
        <taxon>Metazoa</taxon>
        <taxon>Ecdysozoa</taxon>
        <taxon>Arthropoda</taxon>
        <taxon>Hexapoda</taxon>
        <taxon>Insecta</taxon>
        <taxon>Pterygota</taxon>
        <taxon>Neoptera</taxon>
        <taxon>Polyneoptera</taxon>
        <taxon>Dictyoptera</taxon>
        <taxon>Blattodea</taxon>
        <taxon>Blattoidea</taxon>
        <taxon>Termitoidae</taxon>
        <taxon>Kalotermitidae</taxon>
        <taxon>Cryptotermitinae</taxon>
        <taxon>Cryptotermes</taxon>
    </lineage>
</organism>